<dbReference type="CDD" id="cd07377">
    <property type="entry name" value="WHTH_GntR"/>
    <property type="match status" value="1"/>
</dbReference>
<evidence type="ECO:0000313" key="6">
    <source>
        <dbReference type="EMBL" id="NSL87736.1"/>
    </source>
</evidence>
<dbReference type="InterPro" id="IPR004839">
    <property type="entry name" value="Aminotransferase_I/II_large"/>
</dbReference>
<name>A0A433WLN4_9BACT</name>
<dbReference type="GO" id="GO:0008483">
    <property type="term" value="F:transaminase activity"/>
    <property type="evidence" value="ECO:0007669"/>
    <property type="project" value="UniProtKB-KW"/>
</dbReference>
<evidence type="ECO:0000256" key="5">
    <source>
        <dbReference type="ARBA" id="ARBA00023163"/>
    </source>
</evidence>
<dbReference type="InterPro" id="IPR036390">
    <property type="entry name" value="WH_DNA-bd_sf"/>
</dbReference>
<dbReference type="InterPro" id="IPR051446">
    <property type="entry name" value="HTH_trans_reg/aminotransferase"/>
</dbReference>
<accession>A0A433WLN4</accession>
<keyword evidence="6" id="KW-0808">Transferase</keyword>
<dbReference type="OrthoDB" id="594134at2"/>
<comment type="caution">
    <text evidence="6">The sequence shown here is derived from an EMBL/GenBank/DDBJ whole genome shotgun (WGS) entry which is preliminary data.</text>
</comment>
<evidence type="ECO:0000256" key="2">
    <source>
        <dbReference type="ARBA" id="ARBA00022898"/>
    </source>
</evidence>
<dbReference type="SUPFAM" id="SSF46785">
    <property type="entry name" value="Winged helix' DNA-binding domain"/>
    <property type="match status" value="1"/>
</dbReference>
<protein>
    <submittedName>
        <fullName evidence="6">PLP-dependent aminotransferase family protein</fullName>
    </submittedName>
</protein>
<gene>
    <name evidence="6" type="ORF">ECE50_012885</name>
</gene>
<dbReference type="InterPro" id="IPR036388">
    <property type="entry name" value="WH-like_DNA-bd_sf"/>
</dbReference>
<organism evidence="6 7">
    <name type="scientific">Chitinophaga solisilvae</name>
    <dbReference type="NCBI Taxonomy" id="1233460"/>
    <lineage>
        <taxon>Bacteria</taxon>
        <taxon>Pseudomonadati</taxon>
        <taxon>Bacteroidota</taxon>
        <taxon>Chitinophagia</taxon>
        <taxon>Chitinophagales</taxon>
        <taxon>Chitinophagaceae</taxon>
        <taxon>Chitinophaga</taxon>
    </lineage>
</organism>
<dbReference type="InterPro" id="IPR015424">
    <property type="entry name" value="PyrdxlP-dep_Trfase"/>
</dbReference>
<evidence type="ECO:0000256" key="1">
    <source>
        <dbReference type="ARBA" id="ARBA00005384"/>
    </source>
</evidence>
<dbReference type="Gene3D" id="3.40.640.10">
    <property type="entry name" value="Type I PLP-dependent aspartate aminotransferase-like (Major domain)"/>
    <property type="match status" value="1"/>
</dbReference>
<dbReference type="SMART" id="SM00345">
    <property type="entry name" value="HTH_GNTR"/>
    <property type="match status" value="1"/>
</dbReference>
<dbReference type="PROSITE" id="PS50949">
    <property type="entry name" value="HTH_GNTR"/>
    <property type="match status" value="1"/>
</dbReference>
<keyword evidence="7" id="KW-1185">Reference proteome</keyword>
<dbReference type="PRINTS" id="PR00035">
    <property type="entry name" value="HTHGNTR"/>
</dbReference>
<dbReference type="GO" id="GO:0030170">
    <property type="term" value="F:pyridoxal phosphate binding"/>
    <property type="evidence" value="ECO:0007669"/>
    <property type="project" value="InterPro"/>
</dbReference>
<sequence>MQHLYSQLRIEKEERQPVYLQLADQLMSLIRNGPLHAGQRLPSSRDMAEQLQVHRKTVVRAYDELLAQGWLESHTGSGTFVARHLPKTQLQTLNGKKSDAPDPPTKAGFSFEVPVHLERPIVKSVAPLHLDDGFPDSRLAPLEELSRCYRSQLLLGNPYMRLGYSDTNGTLWLRQELSAYLNETRGLHTTPDNILVVRGTIMGMYLVATGLLQPGDNVVTGDLSWAGAGANAAQVGAHLLKIPVDEYGLDTTALEQLCKKKKIRLVYVTPHHHYPTTVIMRADRRLHLLQLAEKYGFIIFEDDYDYDFHYLSKPLTPLASADKAGMVMYGGSFTKAVSPAFRIGYLVGPADVLNYLSKLRRIIDRQGDNMLENAIAALLQSGVIQRCLRKSLRIYRERRDVFCDLLQTELGKYVQFQPPVGGLAVWADFDKRINMAALSQQALRQDLYIYDGSAYRQSLPAHNFTRLGFASSTPEELEECVGILKVLLGK</sequence>
<dbReference type="AlphaFoldDB" id="A0A433WLN4"/>
<keyword evidence="2" id="KW-0663">Pyridoxal phosphate</keyword>
<keyword evidence="3" id="KW-0805">Transcription regulation</keyword>
<dbReference type="Pfam" id="PF00392">
    <property type="entry name" value="GntR"/>
    <property type="match status" value="1"/>
</dbReference>
<comment type="similarity">
    <text evidence="1">In the C-terminal section; belongs to the class-I pyridoxal-phosphate-dependent aminotransferase family.</text>
</comment>
<keyword evidence="4" id="KW-0238">DNA-binding</keyword>
<dbReference type="EMBL" id="RIAR02000001">
    <property type="protein sequence ID" value="NSL87736.1"/>
    <property type="molecule type" value="Genomic_DNA"/>
</dbReference>
<dbReference type="InterPro" id="IPR015421">
    <property type="entry name" value="PyrdxlP-dep_Trfase_major"/>
</dbReference>
<proteinExistence type="inferred from homology"/>
<dbReference type="Gene3D" id="1.10.10.10">
    <property type="entry name" value="Winged helix-like DNA-binding domain superfamily/Winged helix DNA-binding domain"/>
    <property type="match status" value="1"/>
</dbReference>
<evidence type="ECO:0000256" key="4">
    <source>
        <dbReference type="ARBA" id="ARBA00023125"/>
    </source>
</evidence>
<dbReference type="GO" id="GO:0003677">
    <property type="term" value="F:DNA binding"/>
    <property type="evidence" value="ECO:0007669"/>
    <property type="project" value="UniProtKB-KW"/>
</dbReference>
<dbReference type="PANTHER" id="PTHR46577">
    <property type="entry name" value="HTH-TYPE TRANSCRIPTIONAL REGULATORY PROTEIN GABR"/>
    <property type="match status" value="1"/>
</dbReference>
<reference evidence="6" key="1">
    <citation type="submission" date="2020-05" db="EMBL/GenBank/DDBJ databases">
        <title>Chitinophaga laudate sp. nov., isolated from a tropical peat swamp.</title>
        <authorList>
            <person name="Goh C.B.S."/>
            <person name="Lee M.S."/>
            <person name="Parimannan S."/>
            <person name="Pasbakhsh P."/>
            <person name="Yule C.M."/>
            <person name="Rajandas H."/>
            <person name="Loke S."/>
            <person name="Croft L."/>
            <person name="Tan J.B.L."/>
        </authorList>
    </citation>
    <scope>NUCLEOTIDE SEQUENCE</scope>
    <source>
        <strain evidence="6">Mgbs1</strain>
    </source>
</reference>
<evidence type="ECO:0000313" key="7">
    <source>
        <dbReference type="Proteomes" id="UP000281028"/>
    </source>
</evidence>
<keyword evidence="5" id="KW-0804">Transcription</keyword>
<dbReference type="Proteomes" id="UP000281028">
    <property type="component" value="Unassembled WGS sequence"/>
</dbReference>
<dbReference type="CDD" id="cd00609">
    <property type="entry name" value="AAT_like"/>
    <property type="match status" value="1"/>
</dbReference>
<dbReference type="PANTHER" id="PTHR46577:SF1">
    <property type="entry name" value="HTH-TYPE TRANSCRIPTIONAL REGULATORY PROTEIN GABR"/>
    <property type="match status" value="1"/>
</dbReference>
<evidence type="ECO:0000256" key="3">
    <source>
        <dbReference type="ARBA" id="ARBA00023015"/>
    </source>
</evidence>
<dbReference type="Pfam" id="PF00155">
    <property type="entry name" value="Aminotran_1_2"/>
    <property type="match status" value="1"/>
</dbReference>
<dbReference type="GO" id="GO:0003700">
    <property type="term" value="F:DNA-binding transcription factor activity"/>
    <property type="evidence" value="ECO:0007669"/>
    <property type="project" value="InterPro"/>
</dbReference>
<keyword evidence="6" id="KW-0032">Aminotransferase</keyword>
<dbReference type="SUPFAM" id="SSF53383">
    <property type="entry name" value="PLP-dependent transferases"/>
    <property type="match status" value="1"/>
</dbReference>
<dbReference type="InterPro" id="IPR000524">
    <property type="entry name" value="Tscrpt_reg_HTH_GntR"/>
</dbReference>